<feature type="region of interest" description="Disordered" evidence="1">
    <location>
        <begin position="1"/>
        <end position="77"/>
    </location>
</feature>
<feature type="region of interest" description="Disordered" evidence="1">
    <location>
        <begin position="144"/>
        <end position="195"/>
    </location>
</feature>
<accession>A0A835KYU6</accession>
<feature type="compositionally biased region" description="Low complexity" evidence="1">
    <location>
        <begin position="14"/>
        <end position="29"/>
    </location>
</feature>
<protein>
    <submittedName>
        <fullName evidence="2">Uncharacterized protein</fullName>
    </submittedName>
</protein>
<evidence type="ECO:0000256" key="1">
    <source>
        <dbReference type="SAM" id="MobiDB-lite"/>
    </source>
</evidence>
<organism evidence="2 3">
    <name type="scientific">Spodoptera exigua</name>
    <name type="common">Beet armyworm</name>
    <name type="synonym">Noctua fulgens</name>
    <dbReference type="NCBI Taxonomy" id="7107"/>
    <lineage>
        <taxon>Eukaryota</taxon>
        <taxon>Metazoa</taxon>
        <taxon>Ecdysozoa</taxon>
        <taxon>Arthropoda</taxon>
        <taxon>Hexapoda</taxon>
        <taxon>Insecta</taxon>
        <taxon>Pterygota</taxon>
        <taxon>Neoptera</taxon>
        <taxon>Endopterygota</taxon>
        <taxon>Lepidoptera</taxon>
        <taxon>Glossata</taxon>
        <taxon>Ditrysia</taxon>
        <taxon>Noctuoidea</taxon>
        <taxon>Noctuidae</taxon>
        <taxon>Amphipyrinae</taxon>
        <taxon>Spodoptera</taxon>
    </lineage>
</organism>
<reference evidence="2" key="1">
    <citation type="submission" date="2020-08" db="EMBL/GenBank/DDBJ databases">
        <title>Spodoptera exigua strain:BAW_Kor-Di-RS1 Genome sequencing and assembly.</title>
        <authorList>
            <person name="Kim J."/>
            <person name="Nam H.Y."/>
            <person name="Kwon M."/>
            <person name="Choi J.H."/>
            <person name="Cho S.R."/>
            <person name="Kim G.-H."/>
        </authorList>
    </citation>
    <scope>NUCLEOTIDE SEQUENCE</scope>
    <source>
        <strain evidence="2">BAW_Kor-Di-RS1</strain>
        <tissue evidence="2">Whole-body</tissue>
    </source>
</reference>
<keyword evidence="3" id="KW-1185">Reference proteome</keyword>
<comment type="caution">
    <text evidence="2">The sequence shown here is derived from an EMBL/GenBank/DDBJ whole genome shotgun (WGS) entry which is preliminary data.</text>
</comment>
<dbReference type="Proteomes" id="UP000648187">
    <property type="component" value="Unassembled WGS sequence"/>
</dbReference>
<name>A0A835KYU6_SPOEX</name>
<sequence length="195" mass="21329">MLAKQRVSVAMAQPEASAVESSTAEAEAPTPAPPAAPHTMNTYRKEAAHSATTAFHNERVRTSTRAGTLPDKPPSPEFASFRKHSNFSNKVTICCSKFSSDMLNACSPILKRKSKTRNTIYALCIFKFRSARDLLTSTFVITTDKRRDPGGRHSRNAGKPVNEASEWKQAGAPHMSRPPDTCYTPPTRPALSARV</sequence>
<dbReference type="AlphaFoldDB" id="A0A835KYU6"/>
<evidence type="ECO:0000313" key="3">
    <source>
        <dbReference type="Proteomes" id="UP000648187"/>
    </source>
</evidence>
<evidence type="ECO:0000313" key="2">
    <source>
        <dbReference type="EMBL" id="KAF9409071.1"/>
    </source>
</evidence>
<proteinExistence type="predicted"/>
<dbReference type="EMBL" id="JACKWZ010000342">
    <property type="protein sequence ID" value="KAF9409071.1"/>
    <property type="molecule type" value="Genomic_DNA"/>
</dbReference>
<gene>
    <name evidence="2" type="ORF">HW555_011455</name>
</gene>